<feature type="active site" description="Nucleophile" evidence="6">
    <location>
        <position position="235"/>
    </location>
</feature>
<gene>
    <name evidence="9" type="ORF">HKD39_04780</name>
</gene>
<keyword evidence="5 6" id="KW-0961">Cell wall biogenesis/degradation</keyword>
<accession>A0A849A5W6</accession>
<feature type="chain" id="PRO_5032672762" evidence="7">
    <location>
        <begin position="30"/>
        <end position="261"/>
    </location>
</feature>
<reference evidence="9 10" key="1">
    <citation type="submission" date="2020-05" db="EMBL/GenBank/DDBJ databases">
        <title>Nakamurella sp. DB0629 isolated from air conditioner.</title>
        <authorList>
            <person name="Kim D.H."/>
            <person name="Kim D.-U."/>
        </authorList>
    </citation>
    <scope>NUCLEOTIDE SEQUENCE [LARGE SCALE GENOMIC DNA]</scope>
    <source>
        <strain evidence="9 10">DB0629</strain>
    </source>
</reference>
<keyword evidence="7" id="KW-0732">Signal</keyword>
<comment type="pathway">
    <text evidence="1 6">Cell wall biogenesis; peptidoglycan biosynthesis.</text>
</comment>
<evidence type="ECO:0000256" key="6">
    <source>
        <dbReference type="PROSITE-ProRule" id="PRU01373"/>
    </source>
</evidence>
<dbReference type="PANTHER" id="PTHR30582:SF2">
    <property type="entry name" value="L,D-TRANSPEPTIDASE YCIB-RELATED"/>
    <property type="match status" value="1"/>
</dbReference>
<dbReference type="GO" id="GO:0005576">
    <property type="term" value="C:extracellular region"/>
    <property type="evidence" value="ECO:0007669"/>
    <property type="project" value="TreeGrafter"/>
</dbReference>
<organism evidence="9 10">
    <name type="scientific">Nakamurella aerolata</name>
    <dbReference type="NCBI Taxonomy" id="1656892"/>
    <lineage>
        <taxon>Bacteria</taxon>
        <taxon>Bacillati</taxon>
        <taxon>Actinomycetota</taxon>
        <taxon>Actinomycetes</taxon>
        <taxon>Nakamurellales</taxon>
        <taxon>Nakamurellaceae</taxon>
        <taxon>Nakamurella</taxon>
    </lineage>
</organism>
<evidence type="ECO:0000256" key="5">
    <source>
        <dbReference type="ARBA" id="ARBA00023316"/>
    </source>
</evidence>
<evidence type="ECO:0000259" key="8">
    <source>
        <dbReference type="PROSITE" id="PS52029"/>
    </source>
</evidence>
<dbReference type="Proteomes" id="UP000562984">
    <property type="component" value="Unassembled WGS sequence"/>
</dbReference>
<keyword evidence="2" id="KW-0808">Transferase</keyword>
<dbReference type="InterPro" id="IPR036365">
    <property type="entry name" value="PGBD-like_sf"/>
</dbReference>
<dbReference type="InterPro" id="IPR038063">
    <property type="entry name" value="Transpep_catalytic_dom"/>
</dbReference>
<dbReference type="PROSITE" id="PS52029">
    <property type="entry name" value="LD_TPASE"/>
    <property type="match status" value="1"/>
</dbReference>
<dbReference type="RefSeq" id="WP_171198673.1">
    <property type="nucleotide sequence ID" value="NZ_JABEND010000002.1"/>
</dbReference>
<evidence type="ECO:0000256" key="1">
    <source>
        <dbReference type="ARBA" id="ARBA00004752"/>
    </source>
</evidence>
<keyword evidence="3 6" id="KW-0133">Cell shape</keyword>
<dbReference type="InterPro" id="IPR005490">
    <property type="entry name" value="LD_TPept_cat_dom"/>
</dbReference>
<dbReference type="CDD" id="cd16913">
    <property type="entry name" value="YkuD_like"/>
    <property type="match status" value="1"/>
</dbReference>
<feature type="active site" description="Proton donor/acceptor" evidence="6">
    <location>
        <position position="221"/>
    </location>
</feature>
<dbReference type="GO" id="GO:0008360">
    <property type="term" value="P:regulation of cell shape"/>
    <property type="evidence" value="ECO:0007669"/>
    <property type="project" value="UniProtKB-UniRule"/>
</dbReference>
<dbReference type="Gene3D" id="2.40.440.10">
    <property type="entry name" value="L,D-transpeptidase catalytic domain-like"/>
    <property type="match status" value="1"/>
</dbReference>
<dbReference type="GO" id="GO:0016740">
    <property type="term" value="F:transferase activity"/>
    <property type="evidence" value="ECO:0007669"/>
    <property type="project" value="UniProtKB-KW"/>
</dbReference>
<evidence type="ECO:0000313" key="9">
    <source>
        <dbReference type="EMBL" id="NNG35036.1"/>
    </source>
</evidence>
<dbReference type="PANTHER" id="PTHR30582">
    <property type="entry name" value="L,D-TRANSPEPTIDASE"/>
    <property type="match status" value="1"/>
</dbReference>
<evidence type="ECO:0000256" key="4">
    <source>
        <dbReference type="ARBA" id="ARBA00022984"/>
    </source>
</evidence>
<dbReference type="SUPFAM" id="SSF47090">
    <property type="entry name" value="PGBD-like"/>
    <property type="match status" value="1"/>
</dbReference>
<dbReference type="EMBL" id="JABEND010000002">
    <property type="protein sequence ID" value="NNG35036.1"/>
    <property type="molecule type" value="Genomic_DNA"/>
</dbReference>
<dbReference type="Pfam" id="PF03734">
    <property type="entry name" value="YkuD"/>
    <property type="match status" value="1"/>
</dbReference>
<protein>
    <submittedName>
        <fullName evidence="9">Murein L,D-transpeptidase</fullName>
    </submittedName>
</protein>
<sequence length="261" mass="26800">MRYPKLVSTVVAVAAAAGIGAGSIGIAVAASGPEAPAAQTVSSTVPAASGSDTALFAMAGGPAATALREGSSGPAVKKLQQQLLDLGYWNTGADGQYGQTTAQAVMAYQSAAGIDVDGVAGPQTQAALAKKVRPAVRTTSGNAVEIDLGKQLIKIVENGKLRYTFHTSTGSGQPYGQDGNTYTATTPTGTFTIERGIDGMRVSKLGELWRPRYFYAGYAIHGSNSIPNYPASHGCARLSNAAIDFIWSADLAPIGRTVLVY</sequence>
<dbReference type="InterPro" id="IPR050979">
    <property type="entry name" value="LD-transpeptidase"/>
</dbReference>
<keyword evidence="10" id="KW-1185">Reference proteome</keyword>
<evidence type="ECO:0000256" key="2">
    <source>
        <dbReference type="ARBA" id="ARBA00022679"/>
    </source>
</evidence>
<dbReference type="InterPro" id="IPR002477">
    <property type="entry name" value="Peptidoglycan-bd-like"/>
</dbReference>
<dbReference type="UniPathway" id="UPA00219"/>
<name>A0A849A5W6_9ACTN</name>
<comment type="caution">
    <text evidence="9">The sequence shown here is derived from an EMBL/GenBank/DDBJ whole genome shotgun (WGS) entry which is preliminary data.</text>
</comment>
<dbReference type="AlphaFoldDB" id="A0A849A5W6"/>
<evidence type="ECO:0000313" key="10">
    <source>
        <dbReference type="Proteomes" id="UP000562984"/>
    </source>
</evidence>
<evidence type="ECO:0000256" key="7">
    <source>
        <dbReference type="SAM" id="SignalP"/>
    </source>
</evidence>
<keyword evidence="4 6" id="KW-0573">Peptidoglycan synthesis</keyword>
<evidence type="ECO:0000256" key="3">
    <source>
        <dbReference type="ARBA" id="ARBA00022960"/>
    </source>
</evidence>
<feature type="signal peptide" evidence="7">
    <location>
        <begin position="1"/>
        <end position="29"/>
    </location>
</feature>
<dbReference type="Pfam" id="PF01471">
    <property type="entry name" value="PG_binding_1"/>
    <property type="match status" value="1"/>
</dbReference>
<dbReference type="GO" id="GO:0018104">
    <property type="term" value="P:peptidoglycan-protein cross-linking"/>
    <property type="evidence" value="ECO:0007669"/>
    <property type="project" value="TreeGrafter"/>
</dbReference>
<proteinExistence type="predicted"/>
<dbReference type="SUPFAM" id="SSF141523">
    <property type="entry name" value="L,D-transpeptidase catalytic domain-like"/>
    <property type="match status" value="1"/>
</dbReference>
<dbReference type="GO" id="GO:0071972">
    <property type="term" value="F:peptidoglycan L,D-transpeptidase activity"/>
    <property type="evidence" value="ECO:0007669"/>
    <property type="project" value="TreeGrafter"/>
</dbReference>
<dbReference type="InterPro" id="IPR036366">
    <property type="entry name" value="PGBDSf"/>
</dbReference>
<feature type="domain" description="L,D-TPase catalytic" evidence="8">
    <location>
        <begin position="142"/>
        <end position="261"/>
    </location>
</feature>
<dbReference type="Gene3D" id="1.10.101.10">
    <property type="entry name" value="PGBD-like superfamily/PGBD"/>
    <property type="match status" value="1"/>
</dbReference>
<dbReference type="GO" id="GO:0071555">
    <property type="term" value="P:cell wall organization"/>
    <property type="evidence" value="ECO:0007669"/>
    <property type="project" value="UniProtKB-UniRule"/>
</dbReference>